<dbReference type="KEGG" id="vg:18938223"/>
<keyword evidence="7" id="KW-1185">Reference proteome</keyword>
<dbReference type="SUPFAM" id="SSF52540">
    <property type="entry name" value="P-loop containing nucleoside triphosphate hydrolases"/>
    <property type="match status" value="2"/>
</dbReference>
<dbReference type="PANTHER" id="PTHR47396">
    <property type="entry name" value="TYPE I RESTRICTION ENZYME ECOKI R PROTEIN"/>
    <property type="match status" value="1"/>
</dbReference>
<dbReference type="GeneID" id="18938223"/>
<dbReference type="SMART" id="SM00487">
    <property type="entry name" value="DEXDc"/>
    <property type="match status" value="1"/>
</dbReference>
<dbReference type="GO" id="GO:0005524">
    <property type="term" value="F:ATP binding"/>
    <property type="evidence" value="ECO:0007669"/>
    <property type="project" value="UniProtKB-KW"/>
</dbReference>
<evidence type="ECO:0000313" key="6">
    <source>
        <dbReference type="EMBL" id="AHL67555.1"/>
    </source>
</evidence>
<dbReference type="CDD" id="cd18785">
    <property type="entry name" value="SF2_C"/>
    <property type="match status" value="1"/>
</dbReference>
<dbReference type="Gene3D" id="3.40.50.300">
    <property type="entry name" value="P-loop containing nucleotide triphosphate hydrolases"/>
    <property type="match status" value="2"/>
</dbReference>
<dbReference type="InterPro" id="IPR014001">
    <property type="entry name" value="Helicase_ATP-bd"/>
</dbReference>
<dbReference type="GO" id="GO:0016787">
    <property type="term" value="F:hydrolase activity"/>
    <property type="evidence" value="ECO:0007669"/>
    <property type="project" value="UniProtKB-KW"/>
</dbReference>
<dbReference type="Proteomes" id="UP000110868">
    <property type="component" value="Segment"/>
</dbReference>
<name>W8QE39_9VIRU</name>
<gene>
    <name evidence="6" type="ORF">AMIV_062</name>
</gene>
<dbReference type="OrthoDB" id="4131at10239"/>
<keyword evidence="3 6" id="KW-0347">Helicase</keyword>
<dbReference type="PANTHER" id="PTHR47396:SF1">
    <property type="entry name" value="ATP-DEPENDENT HELICASE IRC3-RELATED"/>
    <property type="match status" value="1"/>
</dbReference>
<feature type="domain" description="Helicase ATP-binding" evidence="5">
    <location>
        <begin position="106"/>
        <end position="264"/>
    </location>
</feature>
<keyword evidence="4" id="KW-0067">ATP-binding</keyword>
<dbReference type="RefSeq" id="YP_009021139.1">
    <property type="nucleotide sequence ID" value="NC_023848.1"/>
</dbReference>
<evidence type="ECO:0000256" key="1">
    <source>
        <dbReference type="ARBA" id="ARBA00022741"/>
    </source>
</evidence>
<evidence type="ECO:0000313" key="7">
    <source>
        <dbReference type="Proteomes" id="UP000110868"/>
    </source>
</evidence>
<dbReference type="GO" id="GO:0003677">
    <property type="term" value="F:DNA binding"/>
    <property type="evidence" value="ECO:0007669"/>
    <property type="project" value="InterPro"/>
</dbReference>
<protein>
    <submittedName>
        <fullName evidence="6">Type III restriction enzyme, res subunit:DEAD/DEAH box helicase, N-terminal</fullName>
    </submittedName>
</protein>
<dbReference type="PROSITE" id="PS51192">
    <property type="entry name" value="HELICASE_ATP_BIND_1"/>
    <property type="match status" value="1"/>
</dbReference>
<evidence type="ECO:0000256" key="4">
    <source>
        <dbReference type="ARBA" id="ARBA00022840"/>
    </source>
</evidence>
<proteinExistence type="predicted"/>
<organism evidence="6 7">
    <name type="scientific">Chloriridovirus anopheles1</name>
    <dbReference type="NCBI Taxonomy" id="1465751"/>
    <lineage>
        <taxon>Viruses</taxon>
        <taxon>Varidnaviria</taxon>
        <taxon>Bamfordvirae</taxon>
        <taxon>Nucleocytoviricota</taxon>
        <taxon>Megaviricetes</taxon>
        <taxon>Pimascovirales</taxon>
        <taxon>Pimascovirales incertae sedis</taxon>
        <taxon>Iridoviridae</taxon>
        <taxon>Betairidovirinae</taxon>
        <taxon>Chloriridovirus</taxon>
    </lineage>
</organism>
<dbReference type="InterPro" id="IPR050742">
    <property type="entry name" value="Helicase_Restrict-Modif_Enz"/>
</dbReference>
<evidence type="ECO:0000256" key="2">
    <source>
        <dbReference type="ARBA" id="ARBA00022801"/>
    </source>
</evidence>
<keyword evidence="2" id="KW-0378">Hydrolase</keyword>
<keyword evidence="1" id="KW-0547">Nucleotide-binding</keyword>
<dbReference type="Pfam" id="PF04851">
    <property type="entry name" value="ResIII"/>
    <property type="match status" value="1"/>
</dbReference>
<dbReference type="GO" id="GO:0004386">
    <property type="term" value="F:helicase activity"/>
    <property type="evidence" value="ECO:0007669"/>
    <property type="project" value="UniProtKB-KW"/>
</dbReference>
<reference evidence="6 7" key="1">
    <citation type="submission" date="2013-12" db="EMBL/GenBank/DDBJ databases">
        <authorList>
            <person name="Tong Y."/>
            <person name="Zhang J."/>
            <person name="Huang Y."/>
            <person name="Li S."/>
            <person name="Pei G."/>
            <person name="Zhang Z."/>
            <person name="Mi Z."/>
            <person name="An X."/>
        </authorList>
    </citation>
    <scope>NUCLEOTIDE SEQUENCE [LARGE SCALE GENOMIC DNA]</scope>
    <source>
        <strain evidence="6">AMIV</strain>
    </source>
</reference>
<dbReference type="InterPro" id="IPR027417">
    <property type="entry name" value="P-loop_NTPase"/>
</dbReference>
<sequence length="451" mass="51198">MALIIHTNLTKEKVLIKLQKDLTIHIEPNNKGWSGGGMGGKSKTIYAYNVDESAENRPVSVPFNYGLTFGGGGDFVRPNRKHLNPMVKEFCGSLRNEQKNCRDEALTLLQTYKTAMICCYTGFGKTVTAINMACKIKLKTFITVPKTPLLGQWESEIKKFVPGASIAILTPTKIKELTRTQTTPDSQTTPDFCVVNACNIHKIPQNFLKTYGLVIVDEAHLQLTEGLSFNLLHLTPRYLLGITATPYREDGYNCLFNMFFGDKKVKYTLQRKHIVYAVKTGFRPSDKSENKIRNKVDWNAILDEQSKDESRNHLIINIVQKFKDRVFLILVKRVEQGQFLLNTLLSLGEKATSLLGKQQTYDKEARILIGTNSKIGTGFDHPRLDTLLVAADMVAYYIQFLGRVMRRKDVDPIIFDLVDSHPTLKKHFEKRSKIYGKHGGEILKYKLTNEE</sequence>
<evidence type="ECO:0000259" key="5">
    <source>
        <dbReference type="PROSITE" id="PS51192"/>
    </source>
</evidence>
<evidence type="ECO:0000256" key="3">
    <source>
        <dbReference type="ARBA" id="ARBA00022806"/>
    </source>
</evidence>
<dbReference type="EMBL" id="KF938901">
    <property type="protein sequence ID" value="AHL67555.1"/>
    <property type="molecule type" value="Genomic_DNA"/>
</dbReference>
<dbReference type="InterPro" id="IPR006935">
    <property type="entry name" value="Helicase/UvrB_N"/>
</dbReference>
<accession>W8QE39</accession>